<reference evidence="1 2" key="1">
    <citation type="journal article" date="2018" name="Front. Plant Sci.">
        <title>Red Clover (Trifolium pratense) and Zigzag Clover (T. medium) - A Picture of Genomic Similarities and Differences.</title>
        <authorList>
            <person name="Dluhosova J."/>
            <person name="Istvanek J."/>
            <person name="Nedelnik J."/>
            <person name="Repkova J."/>
        </authorList>
    </citation>
    <scope>NUCLEOTIDE SEQUENCE [LARGE SCALE GENOMIC DNA]</scope>
    <source>
        <strain evidence="2">cv. 10/8</strain>
        <tissue evidence="1">Leaf</tissue>
    </source>
</reference>
<organism evidence="1 2">
    <name type="scientific">Trifolium medium</name>
    <dbReference type="NCBI Taxonomy" id="97028"/>
    <lineage>
        <taxon>Eukaryota</taxon>
        <taxon>Viridiplantae</taxon>
        <taxon>Streptophyta</taxon>
        <taxon>Embryophyta</taxon>
        <taxon>Tracheophyta</taxon>
        <taxon>Spermatophyta</taxon>
        <taxon>Magnoliopsida</taxon>
        <taxon>eudicotyledons</taxon>
        <taxon>Gunneridae</taxon>
        <taxon>Pentapetalae</taxon>
        <taxon>rosids</taxon>
        <taxon>fabids</taxon>
        <taxon>Fabales</taxon>
        <taxon>Fabaceae</taxon>
        <taxon>Papilionoideae</taxon>
        <taxon>50 kb inversion clade</taxon>
        <taxon>NPAAA clade</taxon>
        <taxon>Hologalegina</taxon>
        <taxon>IRL clade</taxon>
        <taxon>Trifolieae</taxon>
        <taxon>Trifolium</taxon>
    </lineage>
</organism>
<accession>A0A392P884</accession>
<dbReference type="EMBL" id="LXQA010067262">
    <property type="protein sequence ID" value="MCI07957.1"/>
    <property type="molecule type" value="Genomic_DNA"/>
</dbReference>
<protein>
    <submittedName>
        <fullName evidence="1">Uncharacterized protein</fullName>
    </submittedName>
</protein>
<feature type="non-terminal residue" evidence="1">
    <location>
        <position position="1"/>
    </location>
</feature>
<dbReference type="Proteomes" id="UP000265520">
    <property type="component" value="Unassembled WGS sequence"/>
</dbReference>
<dbReference type="AlphaFoldDB" id="A0A392P884"/>
<keyword evidence="2" id="KW-1185">Reference proteome</keyword>
<sequence>TVWLLLCCGHVVLGLSVIILFRCVPYPLCVCVASQFSLNHVHLADGLPPSVCGHPCSPAKFSKLGVFRP</sequence>
<name>A0A392P884_9FABA</name>
<evidence type="ECO:0000313" key="2">
    <source>
        <dbReference type="Proteomes" id="UP000265520"/>
    </source>
</evidence>
<proteinExistence type="predicted"/>
<evidence type="ECO:0000313" key="1">
    <source>
        <dbReference type="EMBL" id="MCI07957.1"/>
    </source>
</evidence>
<comment type="caution">
    <text evidence="1">The sequence shown here is derived from an EMBL/GenBank/DDBJ whole genome shotgun (WGS) entry which is preliminary data.</text>
</comment>